<proteinExistence type="inferred from homology"/>
<dbReference type="PANTHER" id="PTHR43639">
    <property type="entry name" value="OXIDOREDUCTASE, SHORT-CHAIN DEHYDROGENASE/REDUCTASE FAMILY (AFU_ORTHOLOGUE AFUA_5G02870)"/>
    <property type="match status" value="1"/>
</dbReference>
<dbReference type="InterPro" id="IPR020904">
    <property type="entry name" value="Sc_DH/Rdtase_CS"/>
</dbReference>
<dbReference type="FunFam" id="3.40.50.720:FF:000084">
    <property type="entry name" value="Short-chain dehydrogenase reductase"/>
    <property type="match status" value="1"/>
</dbReference>
<accession>A0A286D1Y0</accession>
<dbReference type="Proteomes" id="UP000219374">
    <property type="component" value="Unassembled WGS sequence"/>
</dbReference>
<dbReference type="PANTHER" id="PTHR43639:SF1">
    <property type="entry name" value="SHORT-CHAIN DEHYDROGENASE_REDUCTASE FAMILY PROTEIN"/>
    <property type="match status" value="1"/>
</dbReference>
<dbReference type="PRINTS" id="PR00081">
    <property type="entry name" value="GDHRDH"/>
</dbReference>
<dbReference type="AlphaFoldDB" id="A0A286D1Y0"/>
<dbReference type="CDD" id="cd05233">
    <property type="entry name" value="SDR_c"/>
    <property type="match status" value="1"/>
</dbReference>
<gene>
    <name evidence="3" type="ORF">SAMN06296416_10222</name>
</gene>
<dbReference type="OrthoDB" id="9789398at2"/>
<dbReference type="InterPro" id="IPR036291">
    <property type="entry name" value="NAD(P)-bd_dom_sf"/>
</dbReference>
<keyword evidence="4" id="KW-1185">Reference proteome</keyword>
<dbReference type="SUPFAM" id="SSF51735">
    <property type="entry name" value="NAD(P)-binding Rossmann-fold domains"/>
    <property type="match status" value="1"/>
</dbReference>
<keyword evidence="2" id="KW-0560">Oxidoreductase</keyword>
<evidence type="ECO:0000256" key="2">
    <source>
        <dbReference type="ARBA" id="ARBA00023002"/>
    </source>
</evidence>
<dbReference type="InterPro" id="IPR002347">
    <property type="entry name" value="SDR_fam"/>
</dbReference>
<dbReference type="PROSITE" id="PS00061">
    <property type="entry name" value="ADH_SHORT"/>
    <property type="match status" value="1"/>
</dbReference>
<evidence type="ECO:0000256" key="1">
    <source>
        <dbReference type="ARBA" id="ARBA00006484"/>
    </source>
</evidence>
<protein>
    <submittedName>
        <fullName evidence="3">NAD(P)-dependent dehydrogenase, short-chain alcohol dehydrogenase family</fullName>
    </submittedName>
</protein>
<evidence type="ECO:0000313" key="3">
    <source>
        <dbReference type="EMBL" id="SOD52668.1"/>
    </source>
</evidence>
<dbReference type="EMBL" id="OCND01000002">
    <property type="protein sequence ID" value="SOD52668.1"/>
    <property type="molecule type" value="Genomic_DNA"/>
</dbReference>
<dbReference type="GO" id="GO:0016491">
    <property type="term" value="F:oxidoreductase activity"/>
    <property type="evidence" value="ECO:0007669"/>
    <property type="project" value="UniProtKB-KW"/>
</dbReference>
<reference evidence="3 4" key="1">
    <citation type="submission" date="2017-09" db="EMBL/GenBank/DDBJ databases">
        <authorList>
            <person name="Ehlers B."/>
            <person name="Leendertz F.H."/>
        </authorList>
    </citation>
    <scope>NUCLEOTIDE SEQUENCE [LARGE SCALE GENOMIC DNA]</scope>
    <source>
        <strain evidence="3 4">CGMCC 1.10978</strain>
    </source>
</reference>
<dbReference type="PRINTS" id="PR00080">
    <property type="entry name" value="SDRFAMILY"/>
</dbReference>
<evidence type="ECO:0000313" key="4">
    <source>
        <dbReference type="Proteomes" id="UP000219374"/>
    </source>
</evidence>
<comment type="similarity">
    <text evidence="1">Belongs to the short-chain dehydrogenases/reductases (SDR) family.</text>
</comment>
<organism evidence="3 4">
    <name type="scientific">Pseudoxanthomonas wuyuanensis</name>
    <dbReference type="NCBI Taxonomy" id="1073196"/>
    <lineage>
        <taxon>Bacteria</taxon>
        <taxon>Pseudomonadati</taxon>
        <taxon>Pseudomonadota</taxon>
        <taxon>Gammaproteobacteria</taxon>
        <taxon>Lysobacterales</taxon>
        <taxon>Lysobacteraceae</taxon>
        <taxon>Pseudoxanthomonas</taxon>
    </lineage>
</organism>
<dbReference type="RefSeq" id="WP_097120825.1">
    <property type="nucleotide sequence ID" value="NZ_OCND01000002.1"/>
</dbReference>
<name>A0A286D1Y0_9GAMM</name>
<dbReference type="Pfam" id="PF13561">
    <property type="entry name" value="adh_short_C2"/>
    <property type="match status" value="1"/>
</dbReference>
<sequence length="264" mass="28315">MTAQFDPASEASATVYPSLRGRRVFITGGGSGIGAALVEAFVRQGAAVAFIDIAEDDSAALVARLADAGLPRPWWWRCDVTDVAALQAAIADAAGELGDFHVLVNNVGSDDRHALAEVTPEYWDRRMAINQRPAFFAIQAVVPGMRRLGGGSIVNLGSTGWQTKTAGYPAYATAKSSVDGLTRGLARELGAERIRINIVTPGWVMTERQIRLWLDEAGERELQRNQCLPDKVVPADIAAMVLFLASDDARACTAQEFVVDAGWS</sequence>
<dbReference type="Gene3D" id="3.40.50.720">
    <property type="entry name" value="NAD(P)-binding Rossmann-like Domain"/>
    <property type="match status" value="1"/>
</dbReference>